<organism evidence="2 3">
    <name type="scientific">Ruminococcus albus (strain ATCC 27210 / DSM 20455 / JCM 14654 / NCDO 2250 / 7)</name>
    <dbReference type="NCBI Taxonomy" id="697329"/>
    <lineage>
        <taxon>Bacteria</taxon>
        <taxon>Bacillati</taxon>
        <taxon>Bacillota</taxon>
        <taxon>Clostridia</taxon>
        <taxon>Eubacteriales</taxon>
        <taxon>Oscillospiraceae</taxon>
        <taxon>Ruminococcus</taxon>
    </lineage>
</organism>
<gene>
    <name evidence="2" type="ordered locus">Rumal_1661</name>
</gene>
<protein>
    <submittedName>
        <fullName evidence="2">Uncharacterized protein</fullName>
    </submittedName>
</protein>
<evidence type="ECO:0000256" key="1">
    <source>
        <dbReference type="SAM" id="Phobius"/>
    </source>
</evidence>
<evidence type="ECO:0000313" key="2">
    <source>
        <dbReference type="EMBL" id="ADU22161.1"/>
    </source>
</evidence>
<accession>E6UIA0</accession>
<dbReference type="Proteomes" id="UP000006919">
    <property type="component" value="Chromosome"/>
</dbReference>
<dbReference type="KEGG" id="ral:Rumal_1661"/>
<dbReference type="HOGENOM" id="CLU_1694204_0_0_9"/>
<dbReference type="EMBL" id="CP002403">
    <property type="protein sequence ID" value="ADU22161.1"/>
    <property type="molecule type" value="Genomic_DNA"/>
</dbReference>
<name>E6UIA0_RUMA7</name>
<feature type="transmembrane region" description="Helical" evidence="1">
    <location>
        <begin position="7"/>
        <end position="25"/>
    </location>
</feature>
<dbReference type="OrthoDB" id="1822053at2"/>
<proteinExistence type="predicted"/>
<keyword evidence="1" id="KW-1133">Transmembrane helix</keyword>
<dbReference type="AlphaFoldDB" id="E6UIA0"/>
<keyword evidence="1" id="KW-0472">Membrane</keyword>
<dbReference type="STRING" id="697329.Rumal_1661"/>
<sequence length="155" mass="18878">MPKMKKILKRIVIVILFIFLISFIIRDLTFYNHFKDNIFEIPKSHHIWGDEDEGYLYETYFFIQKVPDSQEELEKDVRSFIYENKLIEDAKIEGTNTVSLNFMIADFRMPIYFAEDPKREKYSEHHIKTHMTAHFLYDIDNDTEKLEFYQVKRSF</sequence>
<evidence type="ECO:0000313" key="3">
    <source>
        <dbReference type="Proteomes" id="UP000006919"/>
    </source>
</evidence>
<reference evidence="2 3" key="1">
    <citation type="journal article" date="2011" name="J. Bacteriol.">
        <title>Complete genome of the cellulolytic ruminal bacterium Ruminococcus albus 7.</title>
        <authorList>
            <person name="Suen G."/>
            <person name="Stevenson D.M."/>
            <person name="Bruce D.C."/>
            <person name="Chertkov O."/>
            <person name="Copeland A."/>
            <person name="Cheng J.F."/>
            <person name="Detter C."/>
            <person name="Detter J.C."/>
            <person name="Goodwin L.A."/>
            <person name="Han C.S."/>
            <person name="Hauser L.J."/>
            <person name="Ivanova N.N."/>
            <person name="Kyrpides N.C."/>
            <person name="Land M.L."/>
            <person name="Lapidus A."/>
            <person name="Lucas S."/>
            <person name="Ovchinnikova G."/>
            <person name="Pitluck S."/>
            <person name="Tapia R."/>
            <person name="Woyke T."/>
            <person name="Boyum J."/>
            <person name="Mead D."/>
            <person name="Weimer P.J."/>
        </authorList>
    </citation>
    <scope>NUCLEOTIDE SEQUENCE [LARGE SCALE GENOMIC DNA]</scope>
    <source>
        <strain evidence="3">ATCC 27210 / DSM 20455 / JCM 14654 / NCDO 2250 / 7</strain>
    </source>
</reference>
<keyword evidence="1" id="KW-0812">Transmembrane</keyword>
<dbReference type="RefSeq" id="WP_013498326.1">
    <property type="nucleotide sequence ID" value="NC_014833.1"/>
</dbReference>